<evidence type="ECO:0000313" key="1">
    <source>
        <dbReference type="EMBL" id="KEA58136.1"/>
    </source>
</evidence>
<organism evidence="1">
    <name type="scientific">Burkholderia cenocepacia</name>
    <dbReference type="NCBI Taxonomy" id="95486"/>
    <lineage>
        <taxon>Bacteria</taxon>
        <taxon>Pseudomonadati</taxon>
        <taxon>Pseudomonadota</taxon>
        <taxon>Betaproteobacteria</taxon>
        <taxon>Burkholderiales</taxon>
        <taxon>Burkholderiaceae</taxon>
        <taxon>Burkholderia</taxon>
        <taxon>Burkholderia cepacia complex</taxon>
    </lineage>
</organism>
<name>A0A071MNP1_9BURK</name>
<reference evidence="1" key="1">
    <citation type="submission" date="2014-04" db="EMBL/GenBank/DDBJ databases">
        <title>In planta biocontrol of soil-borne Fusarium wilt of banana through a plant endophytic bacterium, Burkholderia cenocepacia 869T2.</title>
        <authorList>
            <person name="Ho Y.-N."/>
            <person name="Chiang H.-M."/>
            <person name="Chao C.-P."/>
            <person name="Su C.-C."/>
            <person name="Hsu H.-F."/>
            <person name="Guo C.-T."/>
            <person name="Hsieh J.-L."/>
            <person name="Huang C.-C."/>
        </authorList>
    </citation>
    <scope>NUCLEOTIDE SEQUENCE [LARGE SCALE GENOMIC DNA]</scope>
    <source>
        <strain evidence="1">869T2</strain>
    </source>
</reference>
<comment type="caution">
    <text evidence="1">The sequence shown here is derived from an EMBL/GenBank/DDBJ whole genome shotgun (WGS) entry which is preliminary data.</text>
</comment>
<proteinExistence type="predicted"/>
<accession>A0A071MNP1</accession>
<dbReference type="EMBL" id="JJOA01000014">
    <property type="protein sequence ID" value="KEA58136.1"/>
    <property type="molecule type" value="Genomic_DNA"/>
</dbReference>
<gene>
    <name evidence="1" type="ORF">DT99_17390</name>
</gene>
<protein>
    <submittedName>
        <fullName evidence="1">Uncharacterized protein</fullName>
    </submittedName>
</protein>
<dbReference type="AlphaFoldDB" id="A0A071MNP1"/>
<sequence>MSLDIITRSDKHNPSHINCPRVRHFGSTDHLNLNRQISIIAIAKYFLLIKYVVTLHGTYISTTTTIIICSNMPQIPQLLKHLQ</sequence>